<proteinExistence type="predicted"/>
<dbReference type="EMBL" id="NBSK02000001">
    <property type="protein sequence ID" value="KAJ0225499.1"/>
    <property type="molecule type" value="Genomic_DNA"/>
</dbReference>
<dbReference type="PANTHER" id="PTHR47718:SF12">
    <property type="entry name" value="PROTEIN FAR1-RELATED SEQUENCE"/>
    <property type="match status" value="1"/>
</dbReference>
<sequence>MKFYNDIIIVNFLSGASSTSTNESYYNVPPESVPIVNNVIISQNLVVKMGVKDKPKSYDALVTSSIKRKPNSNKIIIGCGAKIIFENVYGTTHYKVNELSELHKHLLEISKVRDCKNLRRGFLHDGDELATMFWVDETEKAFYLDFGEVYLLVQLLEQTCKFKMVFVSFTVLDHHKKSIIVDVGSLSKETIESYVKLHKAFLRSPEQKAPKETSMFDSSILQLHHSS</sequence>
<keyword evidence="2" id="KW-1185">Reference proteome</keyword>
<dbReference type="PANTHER" id="PTHR47718">
    <property type="entry name" value="OS01G0519700 PROTEIN"/>
    <property type="match status" value="1"/>
</dbReference>
<dbReference type="Proteomes" id="UP000235145">
    <property type="component" value="Unassembled WGS sequence"/>
</dbReference>
<evidence type="ECO:0000313" key="1">
    <source>
        <dbReference type="EMBL" id="KAJ0225499.1"/>
    </source>
</evidence>
<reference evidence="1 2" key="1">
    <citation type="journal article" date="2017" name="Nat. Commun.">
        <title>Genome assembly with in vitro proximity ligation data and whole-genome triplication in lettuce.</title>
        <authorList>
            <person name="Reyes-Chin-Wo S."/>
            <person name="Wang Z."/>
            <person name="Yang X."/>
            <person name="Kozik A."/>
            <person name="Arikit S."/>
            <person name="Song C."/>
            <person name="Xia L."/>
            <person name="Froenicke L."/>
            <person name="Lavelle D.O."/>
            <person name="Truco M.J."/>
            <person name="Xia R."/>
            <person name="Zhu S."/>
            <person name="Xu C."/>
            <person name="Xu H."/>
            <person name="Xu X."/>
            <person name="Cox K."/>
            <person name="Korf I."/>
            <person name="Meyers B.C."/>
            <person name="Michelmore R.W."/>
        </authorList>
    </citation>
    <scope>NUCLEOTIDE SEQUENCE [LARGE SCALE GENOMIC DNA]</scope>
    <source>
        <strain evidence="2">cv. Salinas</strain>
        <tissue evidence="1">Seedlings</tissue>
    </source>
</reference>
<evidence type="ECO:0000313" key="2">
    <source>
        <dbReference type="Proteomes" id="UP000235145"/>
    </source>
</evidence>
<accession>A0A9R1XWU8</accession>
<name>A0A9R1XWU8_LACSA</name>
<evidence type="ECO:0008006" key="3">
    <source>
        <dbReference type="Google" id="ProtNLM"/>
    </source>
</evidence>
<protein>
    <recommendedName>
        <fullName evidence="3">Protein FAR1-RELATED SEQUENCE</fullName>
    </recommendedName>
</protein>
<gene>
    <name evidence="1" type="ORF">LSAT_V11C100035700</name>
</gene>
<comment type="caution">
    <text evidence="1">The sequence shown here is derived from an EMBL/GenBank/DDBJ whole genome shotgun (WGS) entry which is preliminary data.</text>
</comment>
<organism evidence="1 2">
    <name type="scientific">Lactuca sativa</name>
    <name type="common">Garden lettuce</name>
    <dbReference type="NCBI Taxonomy" id="4236"/>
    <lineage>
        <taxon>Eukaryota</taxon>
        <taxon>Viridiplantae</taxon>
        <taxon>Streptophyta</taxon>
        <taxon>Embryophyta</taxon>
        <taxon>Tracheophyta</taxon>
        <taxon>Spermatophyta</taxon>
        <taxon>Magnoliopsida</taxon>
        <taxon>eudicotyledons</taxon>
        <taxon>Gunneridae</taxon>
        <taxon>Pentapetalae</taxon>
        <taxon>asterids</taxon>
        <taxon>campanulids</taxon>
        <taxon>Asterales</taxon>
        <taxon>Asteraceae</taxon>
        <taxon>Cichorioideae</taxon>
        <taxon>Cichorieae</taxon>
        <taxon>Lactucinae</taxon>
        <taxon>Lactuca</taxon>
    </lineage>
</organism>
<dbReference type="AlphaFoldDB" id="A0A9R1XWU8"/>